<dbReference type="Gene3D" id="2.120.10.30">
    <property type="entry name" value="TolB, C-terminal domain"/>
    <property type="match status" value="1"/>
</dbReference>
<proteinExistence type="predicted"/>
<evidence type="ECO:0000313" key="4">
    <source>
        <dbReference type="EMBL" id="CAF4992782.1"/>
    </source>
</evidence>
<dbReference type="InterPro" id="IPR001258">
    <property type="entry name" value="NHL_repeat"/>
</dbReference>
<gene>
    <name evidence="3" type="ORF">BYL167_LOCUS34190</name>
    <name evidence="4" type="ORF">GIL414_LOCUS56734</name>
</gene>
<dbReference type="AlphaFoldDB" id="A0A8S3D8Z8"/>
<dbReference type="EMBL" id="CAJOBH010068602">
    <property type="protein sequence ID" value="CAF4460784.1"/>
    <property type="molecule type" value="Genomic_DNA"/>
</dbReference>
<dbReference type="PROSITE" id="PS51125">
    <property type="entry name" value="NHL"/>
    <property type="match status" value="2"/>
</dbReference>
<name>A0A8S3D8Z8_9BILA</name>
<accession>A0A8S3D8Z8</accession>
<dbReference type="InterPro" id="IPR050952">
    <property type="entry name" value="TRIM-NHL_E3_ligases"/>
</dbReference>
<dbReference type="SUPFAM" id="SSF101898">
    <property type="entry name" value="NHL repeat"/>
    <property type="match status" value="1"/>
</dbReference>
<dbReference type="Pfam" id="PF01436">
    <property type="entry name" value="NHL"/>
    <property type="match status" value="1"/>
</dbReference>
<dbReference type="Proteomes" id="UP000681720">
    <property type="component" value="Unassembled WGS sequence"/>
</dbReference>
<dbReference type="GO" id="GO:0061630">
    <property type="term" value="F:ubiquitin protein ligase activity"/>
    <property type="evidence" value="ECO:0007669"/>
    <property type="project" value="TreeGrafter"/>
</dbReference>
<feature type="non-terminal residue" evidence="4">
    <location>
        <position position="80"/>
    </location>
</feature>
<dbReference type="Proteomes" id="UP000681967">
    <property type="component" value="Unassembled WGS sequence"/>
</dbReference>
<evidence type="ECO:0000256" key="2">
    <source>
        <dbReference type="PROSITE-ProRule" id="PRU00504"/>
    </source>
</evidence>
<dbReference type="InterPro" id="IPR011042">
    <property type="entry name" value="6-blade_b-propeller_TolB-like"/>
</dbReference>
<feature type="non-terminal residue" evidence="4">
    <location>
        <position position="1"/>
    </location>
</feature>
<feature type="repeat" description="NHL" evidence="2">
    <location>
        <begin position="50"/>
        <end position="80"/>
    </location>
</feature>
<evidence type="ECO:0000313" key="5">
    <source>
        <dbReference type="Proteomes" id="UP000681720"/>
    </source>
</evidence>
<dbReference type="GO" id="GO:0043161">
    <property type="term" value="P:proteasome-mediated ubiquitin-dependent protein catabolic process"/>
    <property type="evidence" value="ECO:0007669"/>
    <property type="project" value="TreeGrafter"/>
</dbReference>
<comment type="caution">
    <text evidence="4">The sequence shown here is derived from an EMBL/GenBank/DDBJ whole genome shotgun (WGS) entry which is preliminary data.</text>
</comment>
<organism evidence="4 5">
    <name type="scientific">Rotaria magnacalcarata</name>
    <dbReference type="NCBI Taxonomy" id="392030"/>
    <lineage>
        <taxon>Eukaryota</taxon>
        <taxon>Metazoa</taxon>
        <taxon>Spiralia</taxon>
        <taxon>Gnathifera</taxon>
        <taxon>Rotifera</taxon>
        <taxon>Eurotatoria</taxon>
        <taxon>Bdelloidea</taxon>
        <taxon>Philodinida</taxon>
        <taxon>Philodinidae</taxon>
        <taxon>Rotaria</taxon>
    </lineage>
</organism>
<dbReference type="PANTHER" id="PTHR24104:SF48">
    <property type="entry name" value="PROTEIN WECH"/>
    <property type="match status" value="1"/>
</dbReference>
<keyword evidence="1" id="KW-0677">Repeat</keyword>
<evidence type="ECO:0000256" key="1">
    <source>
        <dbReference type="ARBA" id="ARBA00022737"/>
    </source>
</evidence>
<evidence type="ECO:0008006" key="6">
    <source>
        <dbReference type="Google" id="ProtNLM"/>
    </source>
</evidence>
<protein>
    <recommendedName>
        <fullName evidence="6">6-bladed beta-propeller</fullName>
    </recommendedName>
</protein>
<evidence type="ECO:0000313" key="3">
    <source>
        <dbReference type="EMBL" id="CAF4460784.1"/>
    </source>
</evidence>
<feature type="repeat" description="NHL" evidence="2">
    <location>
        <begin position="10"/>
        <end position="46"/>
    </location>
</feature>
<dbReference type="EMBL" id="CAJOBJ010204484">
    <property type="protein sequence ID" value="CAF4992782.1"/>
    <property type="molecule type" value="Genomic_DNA"/>
</dbReference>
<sequence>LFLRKYGFDGPIWKQFDSPRGVVFTHAGHIIVSDFNNHRLLFISSDFQNARFFGSEGSGNGQFLRPQGVDIDAEGNIIVA</sequence>
<reference evidence="4" key="1">
    <citation type="submission" date="2021-02" db="EMBL/GenBank/DDBJ databases">
        <authorList>
            <person name="Nowell W R."/>
        </authorList>
    </citation>
    <scope>NUCLEOTIDE SEQUENCE</scope>
</reference>
<dbReference type="PANTHER" id="PTHR24104">
    <property type="entry name" value="E3 UBIQUITIN-PROTEIN LIGASE NHLRC1-RELATED"/>
    <property type="match status" value="1"/>
</dbReference>
<dbReference type="GO" id="GO:0000209">
    <property type="term" value="P:protein polyubiquitination"/>
    <property type="evidence" value="ECO:0007669"/>
    <property type="project" value="TreeGrafter"/>
</dbReference>